<name>A0A2V2MTK7_9EURY</name>
<dbReference type="NCBIfam" id="TIGR03122">
    <property type="entry name" value="one_C_dehyd_C"/>
    <property type="match status" value="1"/>
</dbReference>
<dbReference type="OrthoDB" id="106216at2157"/>
<keyword evidence="5" id="KW-1185">Reference proteome</keyword>
<protein>
    <recommendedName>
        <fullName evidence="2">formylmethanofuran dehydrogenase</fullName>
        <ecNumber evidence="2">1.2.7.12</ecNumber>
    </recommendedName>
</protein>
<dbReference type="RefSeq" id="WP_109968980.1">
    <property type="nucleotide sequence ID" value="NZ_CP176093.1"/>
</dbReference>
<dbReference type="EMBL" id="QGMY01000008">
    <property type="protein sequence ID" value="PWR71362.1"/>
    <property type="molecule type" value="Genomic_DNA"/>
</dbReference>
<dbReference type="GO" id="GO:0019386">
    <property type="term" value="P:methanogenesis, from carbon dioxide"/>
    <property type="evidence" value="ECO:0007669"/>
    <property type="project" value="UniProtKB-UniPathway"/>
</dbReference>
<dbReference type="Gene3D" id="2.160.20.60">
    <property type="entry name" value="Glutamate synthase, alpha subunit, C-terminal domain"/>
    <property type="match status" value="1"/>
</dbReference>
<evidence type="ECO:0000256" key="3">
    <source>
        <dbReference type="ARBA" id="ARBA00048228"/>
    </source>
</evidence>
<dbReference type="UniPathway" id="UPA00640">
    <property type="reaction ID" value="UER00692"/>
</dbReference>
<comment type="catalytic activity">
    <reaction evidence="3">
        <text>N-formylmethanofuran + 2 oxidized [2Fe-2S]-[ferredoxin] + H2O = methanofuran + 2 reduced [2Fe-2S]-[ferredoxin] + CO2 + H(+)</text>
        <dbReference type="Rhea" id="RHEA:19841"/>
        <dbReference type="Rhea" id="RHEA-COMP:10000"/>
        <dbReference type="Rhea" id="RHEA-COMP:10001"/>
        <dbReference type="ChEBI" id="CHEBI:15377"/>
        <dbReference type="ChEBI" id="CHEBI:15378"/>
        <dbReference type="ChEBI" id="CHEBI:16526"/>
        <dbReference type="ChEBI" id="CHEBI:33737"/>
        <dbReference type="ChEBI" id="CHEBI:33738"/>
        <dbReference type="ChEBI" id="CHEBI:57727"/>
        <dbReference type="ChEBI" id="CHEBI:58151"/>
        <dbReference type="EC" id="1.2.7.12"/>
    </reaction>
</comment>
<evidence type="ECO:0000313" key="4">
    <source>
        <dbReference type="EMBL" id="PWR71362.1"/>
    </source>
</evidence>
<dbReference type="PANTHER" id="PTHR39673">
    <property type="entry name" value="TUNGSTEN FORMYLMETHANOFURAN DEHYDROGENASE, SUBUNIT C (FWDC)"/>
    <property type="match status" value="1"/>
</dbReference>
<gene>
    <name evidence="4" type="ORF">DK846_10880</name>
</gene>
<evidence type="ECO:0000256" key="1">
    <source>
        <dbReference type="ARBA" id="ARBA00004830"/>
    </source>
</evidence>
<dbReference type="InterPro" id="IPR036485">
    <property type="entry name" value="Glu_synth_asu_C_sf"/>
</dbReference>
<dbReference type="SUPFAM" id="SSF69336">
    <property type="entry name" value="Alpha subunit of glutamate synthase, C-terminal domain"/>
    <property type="match status" value="1"/>
</dbReference>
<dbReference type="GO" id="GO:0046914">
    <property type="term" value="F:transition metal ion binding"/>
    <property type="evidence" value="ECO:0007669"/>
    <property type="project" value="InterPro"/>
</dbReference>
<proteinExistence type="predicted"/>
<dbReference type="GeneID" id="97547013"/>
<evidence type="ECO:0000256" key="2">
    <source>
        <dbReference type="ARBA" id="ARBA00012692"/>
    </source>
</evidence>
<comment type="pathway">
    <text evidence="1">One-carbon metabolism; methanogenesis from CO(2); 5,10-methenyl-5,6,7,8-tetrahydromethanopterin from CO(2): step 1/3.</text>
</comment>
<dbReference type="GO" id="GO:0018493">
    <property type="term" value="F:formylmethanofuran dehydrogenase activity"/>
    <property type="evidence" value="ECO:0007669"/>
    <property type="project" value="UniProtKB-EC"/>
</dbReference>
<dbReference type="PANTHER" id="PTHR39673:SF5">
    <property type="entry name" value="TUNGSTEN-CONTAINING FORMYLMETHANOFURAN DEHYDROGENASE 2 SUBUNIT C"/>
    <property type="match status" value="1"/>
</dbReference>
<dbReference type="AlphaFoldDB" id="A0A2V2MTK7"/>
<dbReference type="EC" id="1.2.7.12" evidence="2"/>
<dbReference type="Proteomes" id="UP000245657">
    <property type="component" value="Unassembled WGS sequence"/>
</dbReference>
<dbReference type="InterPro" id="IPR017550">
    <property type="entry name" value="Formylmethanofuran_DH_suC"/>
</dbReference>
<evidence type="ECO:0000313" key="5">
    <source>
        <dbReference type="Proteomes" id="UP000245657"/>
    </source>
</evidence>
<accession>A0A2V2MTK7</accession>
<reference evidence="4 5" key="1">
    <citation type="submission" date="2018-05" db="EMBL/GenBank/DDBJ databases">
        <title>Draft genome of Methanospirillum lacunae Ki8-1.</title>
        <authorList>
            <person name="Dueholm M.S."/>
            <person name="Nielsen P.H."/>
            <person name="Bakmann L.F."/>
            <person name="Otzen D.E."/>
        </authorList>
    </citation>
    <scope>NUCLEOTIDE SEQUENCE [LARGE SCALE GENOMIC DNA]</scope>
    <source>
        <strain evidence="4 5">Ki8-1</strain>
    </source>
</reference>
<organism evidence="4 5">
    <name type="scientific">Methanospirillum lacunae</name>
    <dbReference type="NCBI Taxonomy" id="668570"/>
    <lineage>
        <taxon>Archaea</taxon>
        <taxon>Methanobacteriati</taxon>
        <taxon>Methanobacteriota</taxon>
        <taxon>Stenosarchaea group</taxon>
        <taxon>Methanomicrobia</taxon>
        <taxon>Methanomicrobiales</taxon>
        <taxon>Methanospirillaceae</taxon>
        <taxon>Methanospirillum</taxon>
    </lineage>
</organism>
<comment type="caution">
    <text evidence="4">The sequence shown here is derived from an EMBL/GenBank/DDBJ whole genome shotgun (WGS) entry which is preliminary data.</text>
</comment>
<sequence>METVTMTLVQQPELYLECYSVTPDKFAGKSLTEIADLPAHEGKVVWKLGDFFSFSGKAGETAADTKIIVNGNVRKMKRFGQQMTAGEILINSDADMYVGCWMRGGKITVKGNADAFLGIGMEGGEILIEGDADNHVGSAYRGDWRGMSGGLIRVKGKAGNDVGTAMTGGTIIIEGDVFIHVLTHAEGGTVIIKGDVEGRVGGQLVKGDAYILGKLLYPMPGYKKVGTVEKECDGQTYTFDEYIGDLGERKEKKKGQIVWGHIYLKAN</sequence>